<protein>
    <submittedName>
        <fullName evidence="5">Lysyl tRNA synthetase like protein Lsr2</fullName>
    </submittedName>
</protein>
<reference evidence="6" key="2">
    <citation type="submission" date="2015-01" db="EMBL/GenBank/DDBJ databases">
        <title>Draft genome sequence of potential hydrocarbon metabolising strain of Rhodococcus rhodochrous.</title>
        <authorList>
            <person name="Aggarwal R.K."/>
            <person name="Dawar C."/>
        </authorList>
    </citation>
    <scope>NUCLEOTIDE SEQUENCE [LARGE SCALE GENOMIC DNA]</scope>
    <source>
        <strain evidence="6">KG-21</strain>
    </source>
</reference>
<dbReference type="GO" id="GO:0003677">
    <property type="term" value="F:DNA binding"/>
    <property type="evidence" value="ECO:0007669"/>
    <property type="project" value="UniProtKB-KW"/>
</dbReference>
<evidence type="ECO:0000313" key="6">
    <source>
        <dbReference type="Proteomes" id="UP000037712"/>
    </source>
</evidence>
<evidence type="ECO:0000259" key="3">
    <source>
        <dbReference type="Pfam" id="PF11774"/>
    </source>
</evidence>
<feature type="domain" description="Lsr2 dimerization" evidence="3">
    <location>
        <begin position="1"/>
        <end position="61"/>
    </location>
</feature>
<dbReference type="GO" id="GO:0004812">
    <property type="term" value="F:aminoacyl-tRNA ligase activity"/>
    <property type="evidence" value="ECO:0007669"/>
    <property type="project" value="UniProtKB-KW"/>
</dbReference>
<keyword evidence="1" id="KW-0238">DNA-binding</keyword>
<evidence type="ECO:0000259" key="4">
    <source>
        <dbReference type="Pfam" id="PF23359"/>
    </source>
</evidence>
<keyword evidence="5" id="KW-0030">Aminoacyl-tRNA synthetase</keyword>
<dbReference type="EMBL" id="AZYO01000004">
    <property type="protein sequence ID" value="KOS57558.1"/>
    <property type="molecule type" value="Genomic_DNA"/>
</dbReference>
<sequence length="121" mass="13821">MAQRTIVTYYDDLDGKPIDDGLAQTFEFTVDGVTYELDLRPANADAFRKDLTHWITIAQRQKRDATRRPPAAGTRKRRKTVAGTKEQLAAIRAWAKTHGYQVSDRGRIPQHVIDQFEAAHR</sequence>
<dbReference type="RefSeq" id="WP_003938553.1">
    <property type="nucleotide sequence ID" value="NZ_AZYO01000004.1"/>
</dbReference>
<evidence type="ECO:0000256" key="2">
    <source>
        <dbReference type="SAM" id="MobiDB-lite"/>
    </source>
</evidence>
<evidence type="ECO:0000313" key="5">
    <source>
        <dbReference type="EMBL" id="KOS57558.1"/>
    </source>
</evidence>
<reference evidence="5 6" key="1">
    <citation type="journal article" date="2015" name="Genome Announc.">
        <title>Draft Genome Sequence of Rhodococcus rhodochrous Strain KG-21, a Soil Isolate from Oil Fields of Krishna-Godavari Basin, India.</title>
        <authorList>
            <person name="Dawar C."/>
            <person name="Aggarwal R.K."/>
        </authorList>
    </citation>
    <scope>NUCLEOTIDE SEQUENCE [LARGE SCALE GENOMIC DNA]</scope>
    <source>
        <strain evidence="5 6">KG-21</strain>
    </source>
</reference>
<dbReference type="Gene3D" id="4.10.320.10">
    <property type="entry name" value="E3-binding domain"/>
    <property type="match status" value="1"/>
</dbReference>
<dbReference type="InterPro" id="IPR042261">
    <property type="entry name" value="Lsr2-like_dimerization"/>
</dbReference>
<comment type="caution">
    <text evidence="5">The sequence shown here is derived from an EMBL/GenBank/DDBJ whole genome shotgun (WGS) entry which is preliminary data.</text>
</comment>
<dbReference type="Proteomes" id="UP000037712">
    <property type="component" value="Unassembled WGS sequence"/>
</dbReference>
<proteinExistence type="predicted"/>
<dbReference type="InterPro" id="IPR036625">
    <property type="entry name" value="E3-bd_dom_sf"/>
</dbReference>
<evidence type="ECO:0000256" key="1">
    <source>
        <dbReference type="ARBA" id="ARBA00023125"/>
    </source>
</evidence>
<accession>A0A0M8PSB2</accession>
<dbReference type="GO" id="GO:0016746">
    <property type="term" value="F:acyltransferase activity"/>
    <property type="evidence" value="ECO:0007669"/>
    <property type="project" value="InterPro"/>
</dbReference>
<dbReference type="InterPro" id="IPR024412">
    <property type="entry name" value="Lsr2_dim_dom"/>
</dbReference>
<dbReference type="Pfam" id="PF11774">
    <property type="entry name" value="Lsr2"/>
    <property type="match status" value="1"/>
</dbReference>
<dbReference type="Gene3D" id="3.30.60.230">
    <property type="entry name" value="Lsr2, dimerization domain"/>
    <property type="match status" value="1"/>
</dbReference>
<dbReference type="AlphaFoldDB" id="A0A0M8PSB2"/>
<keyword evidence="5" id="KW-0436">Ligase</keyword>
<feature type="region of interest" description="Disordered" evidence="2">
    <location>
        <begin position="60"/>
        <end position="84"/>
    </location>
</feature>
<name>A0A0M8PSB2_RHORH</name>
<dbReference type="PATRIC" id="fig|1441923.3.peg.756"/>
<gene>
    <name evidence="5" type="ORF">Z051_03480</name>
</gene>
<dbReference type="InterPro" id="IPR055370">
    <property type="entry name" value="Lsr2_DNA-bd"/>
</dbReference>
<feature type="domain" description="Lsr2 DNA-binding" evidence="4">
    <location>
        <begin position="84"/>
        <end position="119"/>
    </location>
</feature>
<dbReference type="Pfam" id="PF23359">
    <property type="entry name" value="Lsr2_DNA-bd"/>
    <property type="match status" value="1"/>
</dbReference>
<organism evidence="5 6">
    <name type="scientific">Rhodococcus rhodochrous KG-21</name>
    <dbReference type="NCBI Taxonomy" id="1441923"/>
    <lineage>
        <taxon>Bacteria</taxon>
        <taxon>Bacillati</taxon>
        <taxon>Actinomycetota</taxon>
        <taxon>Actinomycetes</taxon>
        <taxon>Mycobacteriales</taxon>
        <taxon>Nocardiaceae</taxon>
        <taxon>Rhodococcus</taxon>
    </lineage>
</organism>